<sequence length="327" mass="34492">MPSLETLPQALFSRIARGLGVADLAALALTSPALHRLARCDRLWVERIASDFGDRGLVLDLLAEAGVDIGERAEASGELVPWQLGEQAAGGCGMQWYRDRFRRVHPASDADHAAHASRAEAALEGAKQLLRDGGGGGEAPGSDEAHDEAALRLLVVQEYFPASAECYYLWGLLCFMRSALRPALALLTISRDVDAAFAPAAELLRAVQATVDAARGAAGDAPLLDAACAGPSAELAAALRAVFRRLDRDGDGLLAASELAAMVRATNGHAPPPAAVAQMIRAFGGPAPGWDLAALTRFFVVQTIQDPAETRADLARLGIDPHTLRER</sequence>
<dbReference type="SUPFAM" id="SSF47473">
    <property type="entry name" value="EF-hand"/>
    <property type="match status" value="1"/>
</dbReference>
<dbReference type="InterPro" id="IPR011992">
    <property type="entry name" value="EF-hand-dom_pair"/>
</dbReference>
<dbReference type="PROSITE" id="PS00018">
    <property type="entry name" value="EF_HAND_1"/>
    <property type="match status" value="1"/>
</dbReference>
<dbReference type="InterPro" id="IPR002048">
    <property type="entry name" value="EF_hand_dom"/>
</dbReference>
<feature type="domain" description="F-box" evidence="2">
    <location>
        <begin position="1"/>
        <end position="47"/>
    </location>
</feature>
<keyword evidence="1" id="KW-0106">Calcium</keyword>
<evidence type="ECO:0000313" key="4">
    <source>
        <dbReference type="EMBL" id="KAJ2783661.1"/>
    </source>
</evidence>
<evidence type="ECO:0008006" key="6">
    <source>
        <dbReference type="Google" id="ProtNLM"/>
    </source>
</evidence>
<evidence type="ECO:0000259" key="3">
    <source>
        <dbReference type="PROSITE" id="PS50222"/>
    </source>
</evidence>
<gene>
    <name evidence="4" type="ORF">H4R18_001571</name>
</gene>
<dbReference type="PROSITE" id="PS50181">
    <property type="entry name" value="FBOX"/>
    <property type="match status" value="1"/>
</dbReference>
<name>A0A9W8HES2_9FUNG</name>
<feature type="domain" description="EF-hand" evidence="3">
    <location>
        <begin position="234"/>
        <end position="269"/>
    </location>
</feature>
<reference evidence="4" key="1">
    <citation type="submission" date="2022-07" db="EMBL/GenBank/DDBJ databases">
        <title>Phylogenomic reconstructions and comparative analyses of Kickxellomycotina fungi.</title>
        <authorList>
            <person name="Reynolds N.K."/>
            <person name="Stajich J.E."/>
            <person name="Barry K."/>
            <person name="Grigoriev I.V."/>
            <person name="Crous P."/>
            <person name="Smith M.E."/>
        </authorList>
    </citation>
    <scope>NUCLEOTIDE SEQUENCE</scope>
    <source>
        <strain evidence="4">NBRC 105414</strain>
    </source>
</reference>
<evidence type="ECO:0000259" key="2">
    <source>
        <dbReference type="PROSITE" id="PS50181"/>
    </source>
</evidence>
<dbReference type="Gene3D" id="1.10.238.10">
    <property type="entry name" value="EF-hand"/>
    <property type="match status" value="1"/>
</dbReference>
<comment type="caution">
    <text evidence="4">The sequence shown here is derived from an EMBL/GenBank/DDBJ whole genome shotgun (WGS) entry which is preliminary data.</text>
</comment>
<dbReference type="PROSITE" id="PS50222">
    <property type="entry name" value="EF_HAND_2"/>
    <property type="match status" value="1"/>
</dbReference>
<dbReference type="InterPro" id="IPR018247">
    <property type="entry name" value="EF_Hand_1_Ca_BS"/>
</dbReference>
<organism evidence="4 5">
    <name type="scientific">Coemansia javaensis</name>
    <dbReference type="NCBI Taxonomy" id="2761396"/>
    <lineage>
        <taxon>Eukaryota</taxon>
        <taxon>Fungi</taxon>
        <taxon>Fungi incertae sedis</taxon>
        <taxon>Zoopagomycota</taxon>
        <taxon>Kickxellomycotina</taxon>
        <taxon>Kickxellomycetes</taxon>
        <taxon>Kickxellales</taxon>
        <taxon>Kickxellaceae</taxon>
        <taxon>Coemansia</taxon>
    </lineage>
</organism>
<protein>
    <recommendedName>
        <fullName evidence="6">EF-hand domain-containing protein</fullName>
    </recommendedName>
</protein>
<proteinExistence type="predicted"/>
<evidence type="ECO:0000313" key="5">
    <source>
        <dbReference type="Proteomes" id="UP001140217"/>
    </source>
</evidence>
<dbReference type="SUPFAM" id="SSF81383">
    <property type="entry name" value="F-box domain"/>
    <property type="match status" value="1"/>
</dbReference>
<dbReference type="AlphaFoldDB" id="A0A9W8HES2"/>
<accession>A0A9W8HES2</accession>
<dbReference type="Proteomes" id="UP001140217">
    <property type="component" value="Unassembled WGS sequence"/>
</dbReference>
<dbReference type="EMBL" id="JANBUL010000042">
    <property type="protein sequence ID" value="KAJ2783661.1"/>
    <property type="molecule type" value="Genomic_DNA"/>
</dbReference>
<dbReference type="InterPro" id="IPR001810">
    <property type="entry name" value="F-box_dom"/>
</dbReference>
<evidence type="ECO:0000256" key="1">
    <source>
        <dbReference type="ARBA" id="ARBA00022837"/>
    </source>
</evidence>
<dbReference type="OrthoDB" id="26525at2759"/>
<dbReference type="GO" id="GO:0005509">
    <property type="term" value="F:calcium ion binding"/>
    <property type="evidence" value="ECO:0007669"/>
    <property type="project" value="InterPro"/>
</dbReference>
<dbReference type="InterPro" id="IPR036047">
    <property type="entry name" value="F-box-like_dom_sf"/>
</dbReference>
<keyword evidence="5" id="KW-1185">Reference proteome</keyword>